<keyword evidence="2" id="KW-1185">Reference proteome</keyword>
<name>A0A1R4HI14_9GAMM</name>
<dbReference type="EMBL" id="FUKJ01000424">
    <property type="protein sequence ID" value="SJM95520.1"/>
    <property type="molecule type" value="Genomic_DNA"/>
</dbReference>
<organism evidence="1 2">
    <name type="scientific">Crenothrix polyspora</name>
    <dbReference type="NCBI Taxonomy" id="360316"/>
    <lineage>
        <taxon>Bacteria</taxon>
        <taxon>Pseudomonadati</taxon>
        <taxon>Pseudomonadota</taxon>
        <taxon>Gammaproteobacteria</taxon>
        <taxon>Methylococcales</taxon>
        <taxon>Crenotrichaceae</taxon>
        <taxon>Crenothrix</taxon>
    </lineage>
</organism>
<proteinExistence type="predicted"/>
<protein>
    <recommendedName>
        <fullName evidence="3">ASCH domain-containing protein</fullName>
    </recommendedName>
</protein>
<evidence type="ECO:0000313" key="1">
    <source>
        <dbReference type="EMBL" id="SJM95520.1"/>
    </source>
</evidence>
<dbReference type="OrthoDB" id="2719516at2"/>
<sequence length="109" mass="12326">MTSFPEKTCSIERLITHPKLVAAAIAGLKTQQRRHGVYGFPGETFKLGEVSFVITDLQRQCLGDMTEEHAKAEGYDDLESYQNIILKMHAGMVWNDEGLAWVHSFVRQT</sequence>
<evidence type="ECO:0000313" key="2">
    <source>
        <dbReference type="Proteomes" id="UP000195442"/>
    </source>
</evidence>
<evidence type="ECO:0008006" key="3">
    <source>
        <dbReference type="Google" id="ProtNLM"/>
    </source>
</evidence>
<reference evidence="2" key="1">
    <citation type="submission" date="2017-02" db="EMBL/GenBank/DDBJ databases">
        <authorList>
            <person name="Daims H."/>
        </authorList>
    </citation>
    <scope>NUCLEOTIDE SEQUENCE [LARGE SCALE GENOMIC DNA]</scope>
</reference>
<accession>A0A1R4HI14</accession>
<dbReference type="RefSeq" id="WP_087148251.1">
    <property type="nucleotide sequence ID" value="NZ_FUKJ01000424.1"/>
</dbReference>
<gene>
    <name evidence="1" type="ORF">CRENPOLYSF2_60005</name>
</gene>
<dbReference type="Proteomes" id="UP000195442">
    <property type="component" value="Unassembled WGS sequence"/>
</dbReference>
<dbReference type="AlphaFoldDB" id="A0A1R4HI14"/>